<dbReference type="EMBL" id="JAUHHV010000011">
    <property type="protein sequence ID" value="KAK1407747.1"/>
    <property type="molecule type" value="Genomic_DNA"/>
</dbReference>
<keyword evidence="2" id="KW-1185">Reference proteome</keyword>
<proteinExistence type="predicted"/>
<dbReference type="Proteomes" id="UP001229421">
    <property type="component" value="Unassembled WGS sequence"/>
</dbReference>
<evidence type="ECO:0000313" key="1">
    <source>
        <dbReference type="EMBL" id="KAK1407747.1"/>
    </source>
</evidence>
<evidence type="ECO:0000313" key="2">
    <source>
        <dbReference type="Proteomes" id="UP001229421"/>
    </source>
</evidence>
<dbReference type="AlphaFoldDB" id="A0AAD8NG63"/>
<protein>
    <submittedName>
        <fullName evidence="1">Uncharacterized protein</fullName>
    </submittedName>
</protein>
<sequence length="128" mass="14541">MLLCGPKHKQTTLSLKIKTISSRSFSSGSHYCYHGECVMFLWIFHYDSNILDLSKPWLSVADCGFVSWLYPPMCPRAKAVIPGLLVSLNQSQDFAAKMVVENTAKGMKIKRLKMILFVSWCMFITDIV</sequence>
<gene>
    <name evidence="1" type="ORF">QVD17_39373</name>
</gene>
<name>A0AAD8NG63_TARER</name>
<comment type="caution">
    <text evidence="1">The sequence shown here is derived from an EMBL/GenBank/DDBJ whole genome shotgun (WGS) entry which is preliminary data.</text>
</comment>
<accession>A0AAD8NG63</accession>
<reference evidence="1" key="1">
    <citation type="journal article" date="2023" name="bioRxiv">
        <title>Improved chromosome-level genome assembly for marigold (Tagetes erecta).</title>
        <authorList>
            <person name="Jiang F."/>
            <person name="Yuan L."/>
            <person name="Wang S."/>
            <person name="Wang H."/>
            <person name="Xu D."/>
            <person name="Wang A."/>
            <person name="Fan W."/>
        </authorList>
    </citation>
    <scope>NUCLEOTIDE SEQUENCE</scope>
    <source>
        <strain evidence="1">WSJ</strain>
        <tissue evidence="1">Leaf</tissue>
    </source>
</reference>
<organism evidence="1 2">
    <name type="scientific">Tagetes erecta</name>
    <name type="common">African marigold</name>
    <dbReference type="NCBI Taxonomy" id="13708"/>
    <lineage>
        <taxon>Eukaryota</taxon>
        <taxon>Viridiplantae</taxon>
        <taxon>Streptophyta</taxon>
        <taxon>Embryophyta</taxon>
        <taxon>Tracheophyta</taxon>
        <taxon>Spermatophyta</taxon>
        <taxon>Magnoliopsida</taxon>
        <taxon>eudicotyledons</taxon>
        <taxon>Gunneridae</taxon>
        <taxon>Pentapetalae</taxon>
        <taxon>asterids</taxon>
        <taxon>campanulids</taxon>
        <taxon>Asterales</taxon>
        <taxon>Asteraceae</taxon>
        <taxon>Asteroideae</taxon>
        <taxon>Heliantheae alliance</taxon>
        <taxon>Tageteae</taxon>
        <taxon>Tagetes</taxon>
    </lineage>
</organism>